<dbReference type="Proteomes" id="UP000655759">
    <property type="component" value="Unassembled WGS sequence"/>
</dbReference>
<name>A0A812F6J7_9ARCH</name>
<evidence type="ECO:0000313" key="1">
    <source>
        <dbReference type="EMBL" id="CAE6494369.1"/>
    </source>
</evidence>
<reference evidence="1" key="1">
    <citation type="submission" date="2021-02" db="EMBL/GenBank/DDBJ databases">
        <authorList>
            <person name="Han P."/>
        </authorList>
    </citation>
    <scope>NUCLEOTIDE SEQUENCE</scope>
    <source>
        <strain evidence="1">Candidatus Nitrosotenuis uzonensis 5A</strain>
    </source>
</reference>
<comment type="caution">
    <text evidence="1">The sequence shown here is derived from an EMBL/GenBank/DDBJ whole genome shotgun (WGS) entry which is preliminary data.</text>
</comment>
<protein>
    <submittedName>
        <fullName evidence="1">Uncharacterized protein</fullName>
    </submittedName>
</protein>
<accession>A0A812F6J7</accession>
<sequence>MIEAQVKAGSELGRLEIPTLFFLDLNLDLCGFTVILKIPSL</sequence>
<dbReference type="EMBL" id="CAJNAQ010000005">
    <property type="protein sequence ID" value="CAE6494369.1"/>
    <property type="molecule type" value="Genomic_DNA"/>
</dbReference>
<gene>
    <name evidence="1" type="ORF">NUZ5A_50275</name>
</gene>
<dbReference type="AlphaFoldDB" id="A0A812F6J7"/>
<proteinExistence type="predicted"/>
<evidence type="ECO:0000313" key="2">
    <source>
        <dbReference type="Proteomes" id="UP000655759"/>
    </source>
</evidence>
<organism evidence="1 2">
    <name type="scientific">Candidatus Nitrosotenuis uzonensis</name>
    <dbReference type="NCBI Taxonomy" id="1407055"/>
    <lineage>
        <taxon>Archaea</taxon>
        <taxon>Nitrososphaerota</taxon>
        <taxon>Candidatus Nitrosotenuis</taxon>
    </lineage>
</organism>